<sequence length="47" mass="5308">MGQIPHRLLRCLKLVGVKSSSFESLVCPVCPRVFNSWSSLNKHILKV</sequence>
<protein>
    <recommendedName>
        <fullName evidence="1">C2H2-type domain-containing protein</fullName>
    </recommendedName>
</protein>
<name>A0A6B3N3E7_9CYAN</name>
<dbReference type="Pfam" id="PF00096">
    <property type="entry name" value="zf-C2H2"/>
    <property type="match status" value="1"/>
</dbReference>
<evidence type="ECO:0000313" key="2">
    <source>
        <dbReference type="EMBL" id="NER28216.1"/>
    </source>
</evidence>
<evidence type="ECO:0000259" key="1">
    <source>
        <dbReference type="Pfam" id="PF00096"/>
    </source>
</evidence>
<feature type="domain" description="C2H2-type" evidence="1">
    <location>
        <begin position="26"/>
        <end position="45"/>
    </location>
</feature>
<dbReference type="InterPro" id="IPR013087">
    <property type="entry name" value="Znf_C2H2_type"/>
</dbReference>
<accession>A0A6B3N3E7</accession>
<reference evidence="2" key="1">
    <citation type="submission" date="2019-11" db="EMBL/GenBank/DDBJ databases">
        <title>Genomic insights into an expanded diversity of filamentous marine cyanobacteria reveals the extraordinary biosynthetic potential of Moorea and Okeania.</title>
        <authorList>
            <person name="Ferreira Leao T."/>
            <person name="Wang M."/>
            <person name="Moss N."/>
            <person name="Da Silva R."/>
            <person name="Sanders J."/>
            <person name="Nurk S."/>
            <person name="Gurevich A."/>
            <person name="Humphrey G."/>
            <person name="Reher R."/>
            <person name="Zhu Q."/>
            <person name="Belda-Ferre P."/>
            <person name="Glukhov E."/>
            <person name="Rex R."/>
            <person name="Dorrestein P.C."/>
            <person name="Knight R."/>
            <person name="Pevzner P."/>
            <person name="Gerwick W.H."/>
            <person name="Gerwick L."/>
        </authorList>
    </citation>
    <scope>NUCLEOTIDE SEQUENCE</scope>
    <source>
        <strain evidence="2">SIO1C4</strain>
    </source>
</reference>
<comment type="caution">
    <text evidence="2">The sequence shown here is derived from an EMBL/GenBank/DDBJ whole genome shotgun (WGS) entry which is preliminary data.</text>
</comment>
<dbReference type="AlphaFoldDB" id="A0A6B3N3E7"/>
<proteinExistence type="predicted"/>
<organism evidence="2">
    <name type="scientific">Symploca sp. SIO1C4</name>
    <dbReference type="NCBI Taxonomy" id="2607765"/>
    <lineage>
        <taxon>Bacteria</taxon>
        <taxon>Bacillati</taxon>
        <taxon>Cyanobacteriota</taxon>
        <taxon>Cyanophyceae</taxon>
        <taxon>Coleofasciculales</taxon>
        <taxon>Coleofasciculaceae</taxon>
        <taxon>Symploca</taxon>
    </lineage>
</organism>
<gene>
    <name evidence="2" type="ORF">F6J89_11430</name>
</gene>
<dbReference type="EMBL" id="JAAHFQ010000185">
    <property type="protein sequence ID" value="NER28216.1"/>
    <property type="molecule type" value="Genomic_DNA"/>
</dbReference>